<dbReference type="InterPro" id="IPR003593">
    <property type="entry name" value="AAA+_ATPase"/>
</dbReference>
<dbReference type="PROSITE" id="PS00211">
    <property type="entry name" value="ABC_TRANSPORTER_1"/>
    <property type="match status" value="1"/>
</dbReference>
<gene>
    <name evidence="6" type="ORF">AWH48_07960</name>
</gene>
<dbReference type="GO" id="GO:0098796">
    <property type="term" value="C:membrane protein complex"/>
    <property type="evidence" value="ECO:0007669"/>
    <property type="project" value="UniProtKB-ARBA"/>
</dbReference>
<dbReference type="Proteomes" id="UP000077271">
    <property type="component" value="Unassembled WGS sequence"/>
</dbReference>
<evidence type="ECO:0000313" key="7">
    <source>
        <dbReference type="Proteomes" id="UP000077271"/>
    </source>
</evidence>
<dbReference type="PANTHER" id="PTHR42798:SF2">
    <property type="entry name" value="ABC TRANSPORTER ATP-BINDING PROTEIN MG467-RELATED"/>
    <property type="match status" value="1"/>
</dbReference>
<dbReference type="Gene3D" id="3.40.50.300">
    <property type="entry name" value="P-loop containing nucleotide triphosphate hydrolases"/>
    <property type="match status" value="1"/>
</dbReference>
<organism evidence="6 7">
    <name type="scientific">Domibacillus aminovorans</name>
    <dbReference type="NCBI Taxonomy" id="29332"/>
    <lineage>
        <taxon>Bacteria</taxon>
        <taxon>Bacillati</taxon>
        <taxon>Bacillota</taxon>
        <taxon>Bacilli</taxon>
        <taxon>Bacillales</taxon>
        <taxon>Bacillaceae</taxon>
        <taxon>Domibacillus</taxon>
    </lineage>
</organism>
<dbReference type="PROSITE" id="PS50893">
    <property type="entry name" value="ABC_TRANSPORTER_2"/>
    <property type="match status" value="1"/>
</dbReference>
<keyword evidence="3" id="KW-0547">Nucleotide-binding</keyword>
<sequence length="236" mass="26295">MICYDNNRIFCQIGGFRLIELREAKKVYRSGSGKDEILRGIDLLVEKGEYVAIMGKSGSGKSTLLNLLGALDVLDAGEYELAGKSVHKMRQGRRAALRNEEIGFVFQHFQLIPNLSVYQNVLLPLTYGKKRLGKKKSRVLSLLDEVGLLDKKNQKPARLSGGEKQRVAIARALVNEPGLILADEPTGSLDEETTESVLNLFDRVHKQGTTIMMITHDHDVAKRADRILRLQNGVLV</sequence>
<keyword evidence="4 6" id="KW-0067">ATP-binding</keyword>
<dbReference type="AlphaFoldDB" id="A0A177KMC9"/>
<evidence type="ECO:0000313" key="6">
    <source>
        <dbReference type="EMBL" id="OAH54519.1"/>
    </source>
</evidence>
<dbReference type="InterPro" id="IPR017871">
    <property type="entry name" value="ABC_transporter-like_CS"/>
</dbReference>
<feature type="domain" description="ABC transporter" evidence="5">
    <location>
        <begin position="19"/>
        <end position="236"/>
    </location>
</feature>
<dbReference type="FunFam" id="3.40.50.300:FF:000032">
    <property type="entry name" value="Export ABC transporter ATP-binding protein"/>
    <property type="match status" value="1"/>
</dbReference>
<evidence type="ECO:0000256" key="3">
    <source>
        <dbReference type="ARBA" id="ARBA00022741"/>
    </source>
</evidence>
<dbReference type="GO" id="GO:0005524">
    <property type="term" value="F:ATP binding"/>
    <property type="evidence" value="ECO:0007669"/>
    <property type="project" value="UniProtKB-KW"/>
</dbReference>
<dbReference type="Pfam" id="PF00005">
    <property type="entry name" value="ABC_tran"/>
    <property type="match status" value="1"/>
</dbReference>
<protein>
    <submittedName>
        <fullName evidence="6">Macrolide ABC transporter ATP-binding protein</fullName>
    </submittedName>
</protein>
<keyword evidence="2" id="KW-0813">Transport</keyword>
<dbReference type="SUPFAM" id="SSF52540">
    <property type="entry name" value="P-loop containing nucleoside triphosphate hydrolases"/>
    <property type="match status" value="1"/>
</dbReference>
<dbReference type="GO" id="GO:0016887">
    <property type="term" value="F:ATP hydrolysis activity"/>
    <property type="evidence" value="ECO:0007669"/>
    <property type="project" value="InterPro"/>
</dbReference>
<dbReference type="GO" id="GO:0022857">
    <property type="term" value="F:transmembrane transporter activity"/>
    <property type="evidence" value="ECO:0007669"/>
    <property type="project" value="UniProtKB-ARBA"/>
</dbReference>
<proteinExistence type="inferred from homology"/>
<name>A0A177KMC9_9BACI</name>
<comment type="similarity">
    <text evidence="1">Belongs to the ABC transporter superfamily.</text>
</comment>
<dbReference type="EMBL" id="LQWZ01000033">
    <property type="protein sequence ID" value="OAH54519.1"/>
    <property type="molecule type" value="Genomic_DNA"/>
</dbReference>
<comment type="caution">
    <text evidence="6">The sequence shown here is derived from an EMBL/GenBank/DDBJ whole genome shotgun (WGS) entry which is preliminary data.</text>
</comment>
<dbReference type="InterPro" id="IPR017911">
    <property type="entry name" value="MacB-like_ATP-bd"/>
</dbReference>
<dbReference type="CDD" id="cd03255">
    <property type="entry name" value="ABC_MJ0796_LolCDE_FtsE"/>
    <property type="match status" value="1"/>
</dbReference>
<dbReference type="SMART" id="SM00382">
    <property type="entry name" value="AAA"/>
    <property type="match status" value="1"/>
</dbReference>
<dbReference type="InterPro" id="IPR027417">
    <property type="entry name" value="P-loop_NTPase"/>
</dbReference>
<dbReference type="PANTHER" id="PTHR42798">
    <property type="entry name" value="LIPOPROTEIN-RELEASING SYSTEM ATP-BINDING PROTEIN LOLD"/>
    <property type="match status" value="1"/>
</dbReference>
<evidence type="ECO:0000256" key="2">
    <source>
        <dbReference type="ARBA" id="ARBA00022448"/>
    </source>
</evidence>
<accession>A0A177KMC9</accession>
<evidence type="ECO:0000259" key="5">
    <source>
        <dbReference type="PROSITE" id="PS50893"/>
    </source>
</evidence>
<dbReference type="InterPro" id="IPR003439">
    <property type="entry name" value="ABC_transporter-like_ATP-bd"/>
</dbReference>
<reference evidence="6 7" key="1">
    <citation type="submission" date="2016-01" db="EMBL/GenBank/DDBJ databases">
        <title>Investigation of taxonomic status of Bacillus aminovorans.</title>
        <authorList>
            <person name="Verma A."/>
            <person name="Pal Y."/>
            <person name="Krishnamurthi S."/>
        </authorList>
    </citation>
    <scope>NUCLEOTIDE SEQUENCE [LARGE SCALE GENOMIC DNA]</scope>
    <source>
        <strain evidence="6 7">DSM 4337</strain>
    </source>
</reference>
<evidence type="ECO:0000256" key="1">
    <source>
        <dbReference type="ARBA" id="ARBA00005417"/>
    </source>
</evidence>
<evidence type="ECO:0000256" key="4">
    <source>
        <dbReference type="ARBA" id="ARBA00022840"/>
    </source>
</evidence>